<dbReference type="Pfam" id="PF01694">
    <property type="entry name" value="Rhomboid"/>
    <property type="match status" value="1"/>
</dbReference>
<evidence type="ECO:0000313" key="11">
    <source>
        <dbReference type="Proteomes" id="UP000002274"/>
    </source>
</evidence>
<dbReference type="KEGG" id="pmf:P9303_17631"/>
<evidence type="ECO:0000256" key="4">
    <source>
        <dbReference type="ARBA" id="ARBA00022692"/>
    </source>
</evidence>
<keyword evidence="6 8" id="KW-1133">Transmembrane helix</keyword>
<feature type="transmembrane region" description="Helical" evidence="8">
    <location>
        <begin position="87"/>
        <end position="105"/>
    </location>
</feature>
<accession>A2CAJ5</accession>
<keyword evidence="4 8" id="KW-0812">Transmembrane</keyword>
<evidence type="ECO:0000256" key="2">
    <source>
        <dbReference type="ARBA" id="ARBA00009045"/>
    </source>
</evidence>
<sequence>MNQTKRKQILTFRLLLPLIIVGIAWLQESIDQLFFSGSWNLPLGPGLPWWGLLTAPFSHAGFGHLISNTIMFLPLSWLVLTKGFRDYIAVLIAVVVMEIPVWLFWPRGSHGMSGVLYGLLGYLLLIGFLERRFMTILLSIVGLVLFGNALPALIPGVSPAGVSWIGHASGFLGGIFAALALSREPKGLNKAKG</sequence>
<reference evidence="10 11" key="1">
    <citation type="journal article" date="2007" name="PLoS Genet.">
        <title>Patterns and implications of gene gain and loss in the evolution of Prochlorococcus.</title>
        <authorList>
            <person name="Kettler G.C."/>
            <person name="Martiny A.C."/>
            <person name="Huang K."/>
            <person name="Zucker J."/>
            <person name="Coleman M.L."/>
            <person name="Rodrigue S."/>
            <person name="Chen F."/>
            <person name="Lapidus A."/>
            <person name="Ferriera S."/>
            <person name="Johnson J."/>
            <person name="Steglich C."/>
            <person name="Church G.M."/>
            <person name="Richardson P."/>
            <person name="Chisholm S.W."/>
        </authorList>
    </citation>
    <scope>NUCLEOTIDE SEQUENCE [LARGE SCALE GENOMIC DNA]</scope>
    <source>
        <strain evidence="10 11">MIT 9303</strain>
    </source>
</reference>
<evidence type="ECO:0000256" key="3">
    <source>
        <dbReference type="ARBA" id="ARBA00022670"/>
    </source>
</evidence>
<dbReference type="GO" id="GO:0006508">
    <property type="term" value="P:proteolysis"/>
    <property type="evidence" value="ECO:0007669"/>
    <property type="project" value="UniProtKB-KW"/>
</dbReference>
<evidence type="ECO:0000313" key="10">
    <source>
        <dbReference type="EMBL" id="ABM78505.1"/>
    </source>
</evidence>
<comment type="subcellular location">
    <subcellularLocation>
        <location evidence="1">Membrane</location>
        <topology evidence="1">Multi-pass membrane protein</topology>
    </subcellularLocation>
</comment>
<organism evidence="10 11">
    <name type="scientific">Prochlorococcus marinus (strain MIT 9303)</name>
    <dbReference type="NCBI Taxonomy" id="59922"/>
    <lineage>
        <taxon>Bacteria</taxon>
        <taxon>Bacillati</taxon>
        <taxon>Cyanobacteriota</taxon>
        <taxon>Cyanophyceae</taxon>
        <taxon>Synechococcales</taxon>
        <taxon>Prochlorococcaceae</taxon>
        <taxon>Prochlorococcus</taxon>
    </lineage>
</organism>
<feature type="transmembrane region" description="Helical" evidence="8">
    <location>
        <begin position="9"/>
        <end position="27"/>
    </location>
</feature>
<protein>
    <submittedName>
        <fullName evidence="10">Rhomboid family protein</fullName>
    </submittedName>
</protein>
<proteinExistence type="inferred from homology"/>
<evidence type="ECO:0000256" key="5">
    <source>
        <dbReference type="ARBA" id="ARBA00022801"/>
    </source>
</evidence>
<dbReference type="STRING" id="59922.P9303_17631"/>
<feature type="transmembrane region" description="Helical" evidence="8">
    <location>
        <begin position="111"/>
        <end position="129"/>
    </location>
</feature>
<dbReference type="InterPro" id="IPR022764">
    <property type="entry name" value="Peptidase_S54_rhomboid_dom"/>
</dbReference>
<evidence type="ECO:0000256" key="7">
    <source>
        <dbReference type="ARBA" id="ARBA00023136"/>
    </source>
</evidence>
<feature type="transmembrane region" description="Helical" evidence="8">
    <location>
        <begin position="47"/>
        <end position="80"/>
    </location>
</feature>
<dbReference type="GO" id="GO:0016020">
    <property type="term" value="C:membrane"/>
    <property type="evidence" value="ECO:0007669"/>
    <property type="project" value="UniProtKB-SubCell"/>
</dbReference>
<keyword evidence="5" id="KW-0378">Hydrolase</keyword>
<gene>
    <name evidence="10" type="ordered locus">P9303_17631</name>
</gene>
<dbReference type="AlphaFoldDB" id="A2CAJ5"/>
<dbReference type="Gene3D" id="1.20.1540.10">
    <property type="entry name" value="Rhomboid-like"/>
    <property type="match status" value="1"/>
</dbReference>
<name>A2CAJ5_PROM3</name>
<feature type="transmembrane region" description="Helical" evidence="8">
    <location>
        <begin position="136"/>
        <end position="158"/>
    </location>
</feature>
<keyword evidence="7 8" id="KW-0472">Membrane</keyword>
<dbReference type="SUPFAM" id="SSF144091">
    <property type="entry name" value="Rhomboid-like"/>
    <property type="match status" value="1"/>
</dbReference>
<dbReference type="PANTHER" id="PTHR43066">
    <property type="entry name" value="RHOMBOID-RELATED PROTEIN"/>
    <property type="match status" value="1"/>
</dbReference>
<keyword evidence="3" id="KW-0645">Protease</keyword>
<evidence type="ECO:0000256" key="6">
    <source>
        <dbReference type="ARBA" id="ARBA00022989"/>
    </source>
</evidence>
<dbReference type="HOGENOM" id="CLU_067823_2_0_3"/>
<dbReference type="EMBL" id="CP000554">
    <property type="protein sequence ID" value="ABM78505.1"/>
    <property type="molecule type" value="Genomic_DNA"/>
</dbReference>
<evidence type="ECO:0000259" key="9">
    <source>
        <dbReference type="Pfam" id="PF01694"/>
    </source>
</evidence>
<evidence type="ECO:0000256" key="1">
    <source>
        <dbReference type="ARBA" id="ARBA00004141"/>
    </source>
</evidence>
<dbReference type="PANTHER" id="PTHR43066:SF1">
    <property type="entry name" value="RHOMBOID PROTEIN 2"/>
    <property type="match status" value="1"/>
</dbReference>
<dbReference type="InterPro" id="IPR035952">
    <property type="entry name" value="Rhomboid-like_sf"/>
</dbReference>
<feature type="transmembrane region" description="Helical" evidence="8">
    <location>
        <begin position="164"/>
        <end position="182"/>
    </location>
</feature>
<comment type="similarity">
    <text evidence="2">Belongs to the peptidase S54 family.</text>
</comment>
<dbReference type="GO" id="GO:0004252">
    <property type="term" value="F:serine-type endopeptidase activity"/>
    <property type="evidence" value="ECO:0007669"/>
    <property type="project" value="InterPro"/>
</dbReference>
<feature type="domain" description="Peptidase S54 rhomboid" evidence="9">
    <location>
        <begin position="49"/>
        <end position="183"/>
    </location>
</feature>
<dbReference type="Proteomes" id="UP000002274">
    <property type="component" value="Chromosome"/>
</dbReference>
<evidence type="ECO:0000256" key="8">
    <source>
        <dbReference type="SAM" id="Phobius"/>
    </source>
</evidence>